<dbReference type="OrthoDB" id="8912104at2759"/>
<proteinExistence type="predicted"/>
<keyword evidence="2" id="KW-1185">Reference proteome</keyword>
<comment type="caution">
    <text evidence="1">The sequence shown here is derived from an EMBL/GenBank/DDBJ whole genome shotgun (WGS) entry which is preliminary data.</text>
</comment>
<accession>A0A9Q0EQN3</accession>
<sequence length="84" mass="9237">MSHIWFETPAPSSSAGAIENDFFAFDEEDTASFNSDTEVIEYLKSGSEMEILDRFPTIKTIVCTRGEALQPGQSGANSEEEQVV</sequence>
<protein>
    <submittedName>
        <fullName evidence="1">Uncharacterized protein</fullName>
    </submittedName>
</protein>
<organism evidence="1 2">
    <name type="scientific">Muraenolepis orangiensis</name>
    <name type="common">Patagonian moray cod</name>
    <dbReference type="NCBI Taxonomy" id="630683"/>
    <lineage>
        <taxon>Eukaryota</taxon>
        <taxon>Metazoa</taxon>
        <taxon>Chordata</taxon>
        <taxon>Craniata</taxon>
        <taxon>Vertebrata</taxon>
        <taxon>Euteleostomi</taxon>
        <taxon>Actinopterygii</taxon>
        <taxon>Neopterygii</taxon>
        <taxon>Teleostei</taxon>
        <taxon>Neoteleostei</taxon>
        <taxon>Acanthomorphata</taxon>
        <taxon>Zeiogadaria</taxon>
        <taxon>Gadariae</taxon>
        <taxon>Gadiformes</taxon>
        <taxon>Muraenolepidoidei</taxon>
        <taxon>Muraenolepididae</taxon>
        <taxon>Muraenolepis</taxon>
    </lineage>
</organism>
<dbReference type="EMBL" id="JANIIK010000037">
    <property type="protein sequence ID" value="KAJ3611782.1"/>
    <property type="molecule type" value="Genomic_DNA"/>
</dbReference>
<reference evidence="1" key="1">
    <citation type="submission" date="2022-07" db="EMBL/GenBank/DDBJ databases">
        <title>Chromosome-level genome of Muraenolepis orangiensis.</title>
        <authorList>
            <person name="Kim J."/>
        </authorList>
    </citation>
    <scope>NUCLEOTIDE SEQUENCE</scope>
    <source>
        <strain evidence="1">KU_S4_2022</strain>
        <tissue evidence="1">Muscle</tissue>
    </source>
</reference>
<evidence type="ECO:0000313" key="1">
    <source>
        <dbReference type="EMBL" id="KAJ3611782.1"/>
    </source>
</evidence>
<evidence type="ECO:0000313" key="2">
    <source>
        <dbReference type="Proteomes" id="UP001148018"/>
    </source>
</evidence>
<dbReference type="Proteomes" id="UP001148018">
    <property type="component" value="Unassembled WGS sequence"/>
</dbReference>
<gene>
    <name evidence="1" type="ORF">NHX12_021796</name>
</gene>
<dbReference type="AlphaFoldDB" id="A0A9Q0EQN3"/>
<name>A0A9Q0EQN3_9TELE</name>